<evidence type="ECO:0000313" key="2">
    <source>
        <dbReference type="Proteomes" id="UP001354989"/>
    </source>
</evidence>
<proteinExistence type="predicted"/>
<keyword evidence="1" id="KW-0614">Plasmid</keyword>
<gene>
    <name evidence="1" type="ORF">PEPS_39960</name>
</gene>
<sequence>MRNILIFFGLIVCISLMAVNHEANTLFYQEVKEDVEIVLSREHEELVQEALNDSLSVFNSATNKSVEEDYKNMYIFFH</sequence>
<organism evidence="1 2">
    <name type="scientific">Persicobacter psychrovividus</name>
    <dbReference type="NCBI Taxonomy" id="387638"/>
    <lineage>
        <taxon>Bacteria</taxon>
        <taxon>Pseudomonadati</taxon>
        <taxon>Bacteroidota</taxon>
        <taxon>Cytophagia</taxon>
        <taxon>Cytophagales</taxon>
        <taxon>Persicobacteraceae</taxon>
        <taxon>Persicobacter</taxon>
    </lineage>
</organism>
<dbReference type="EMBL" id="AP025295">
    <property type="protein sequence ID" value="BDD01716.1"/>
    <property type="molecule type" value="Genomic_DNA"/>
</dbReference>
<keyword evidence="2" id="KW-1185">Reference proteome</keyword>
<reference evidence="1 2" key="1">
    <citation type="submission" date="2021-12" db="EMBL/GenBank/DDBJ databases">
        <title>Genome sequencing of bacteria with rrn-lacking chromosome and rrn-plasmid.</title>
        <authorList>
            <person name="Anda M."/>
            <person name="Iwasaki W."/>
        </authorList>
    </citation>
    <scope>NUCLEOTIDE SEQUENCE [LARGE SCALE GENOMIC DNA]</scope>
    <source>
        <strain evidence="1 2">NBRC 101262</strain>
        <plasmid evidence="1 2">pPP3</plasmid>
    </source>
</reference>
<accession>A0ABN6LFF7</accession>
<dbReference type="Proteomes" id="UP001354989">
    <property type="component" value="Plasmid pPP3"/>
</dbReference>
<evidence type="ECO:0000313" key="1">
    <source>
        <dbReference type="EMBL" id="BDD01716.1"/>
    </source>
</evidence>
<dbReference type="RefSeq" id="WP_338398888.1">
    <property type="nucleotide sequence ID" value="NZ_AP025295.1"/>
</dbReference>
<name>A0ABN6LFF7_9BACT</name>
<geneLocation type="plasmid" evidence="1 2">
    <name>pPP3</name>
</geneLocation>
<protein>
    <submittedName>
        <fullName evidence="1">Uncharacterized protein</fullName>
    </submittedName>
</protein>